<dbReference type="PROSITE" id="PS50035">
    <property type="entry name" value="PLD"/>
    <property type="match status" value="1"/>
</dbReference>
<accession>A0A1C6VX89</accession>
<feature type="domain" description="PLD phosphodiesterase" evidence="7">
    <location>
        <begin position="363"/>
        <end position="397"/>
    </location>
</feature>
<evidence type="ECO:0000256" key="4">
    <source>
        <dbReference type="ARBA" id="ARBA00022801"/>
    </source>
</evidence>
<dbReference type="EMBL" id="FMHZ01000002">
    <property type="protein sequence ID" value="SCL70928.1"/>
    <property type="molecule type" value="Genomic_DNA"/>
</dbReference>
<dbReference type="PANTHER" id="PTHR43856">
    <property type="entry name" value="CARDIOLIPIN HYDROLASE"/>
    <property type="match status" value="1"/>
</dbReference>
<dbReference type="PANTHER" id="PTHR43856:SF1">
    <property type="entry name" value="MITOCHONDRIAL CARDIOLIPIN HYDROLASE"/>
    <property type="match status" value="1"/>
</dbReference>
<proteinExistence type="inferred from homology"/>
<evidence type="ECO:0000259" key="7">
    <source>
        <dbReference type="PROSITE" id="PS50035"/>
    </source>
</evidence>
<dbReference type="GO" id="GO:0016042">
    <property type="term" value="P:lipid catabolic process"/>
    <property type="evidence" value="ECO:0007669"/>
    <property type="project" value="UniProtKB-KW"/>
</dbReference>
<evidence type="ECO:0000313" key="8">
    <source>
        <dbReference type="EMBL" id="SCL70928.1"/>
    </source>
</evidence>
<dbReference type="GO" id="GO:0004630">
    <property type="term" value="F:phospholipase D activity"/>
    <property type="evidence" value="ECO:0007669"/>
    <property type="project" value="UniProtKB-EC"/>
</dbReference>
<keyword evidence="5" id="KW-0442">Lipid degradation</keyword>
<dbReference type="Pfam" id="PF13091">
    <property type="entry name" value="PLDc_2"/>
    <property type="match status" value="2"/>
</dbReference>
<dbReference type="InterPro" id="IPR051406">
    <property type="entry name" value="PLD_domain"/>
</dbReference>
<evidence type="ECO:0000313" key="9">
    <source>
        <dbReference type="Proteomes" id="UP000199001"/>
    </source>
</evidence>
<dbReference type="STRING" id="47855.GA0070606_5558"/>
<dbReference type="GO" id="GO:0006793">
    <property type="term" value="P:phosphorus metabolic process"/>
    <property type="evidence" value="ECO:0007669"/>
    <property type="project" value="UniProtKB-ARBA"/>
</dbReference>
<dbReference type="GO" id="GO:0016891">
    <property type="term" value="F:RNA endonuclease activity producing 5'-phosphomonoesters, hydrolytic mechanism"/>
    <property type="evidence" value="ECO:0007669"/>
    <property type="project" value="TreeGrafter"/>
</dbReference>
<comment type="catalytic activity">
    <reaction evidence="1">
        <text>a 1,2-diacyl-sn-glycero-3-phosphocholine + H2O = a 1,2-diacyl-sn-glycero-3-phosphate + choline + H(+)</text>
        <dbReference type="Rhea" id="RHEA:14445"/>
        <dbReference type="ChEBI" id="CHEBI:15354"/>
        <dbReference type="ChEBI" id="CHEBI:15377"/>
        <dbReference type="ChEBI" id="CHEBI:15378"/>
        <dbReference type="ChEBI" id="CHEBI:57643"/>
        <dbReference type="ChEBI" id="CHEBI:58608"/>
        <dbReference type="EC" id="3.1.4.4"/>
    </reaction>
</comment>
<dbReference type="AlphaFoldDB" id="A0A1C6VX89"/>
<dbReference type="Gene3D" id="3.30.870.10">
    <property type="entry name" value="Endonuclease Chain A"/>
    <property type="match status" value="2"/>
</dbReference>
<dbReference type="SUPFAM" id="SSF56024">
    <property type="entry name" value="Phospholipase D/nuclease"/>
    <property type="match status" value="2"/>
</dbReference>
<evidence type="ECO:0000256" key="2">
    <source>
        <dbReference type="ARBA" id="ARBA00008664"/>
    </source>
</evidence>
<protein>
    <recommendedName>
        <fullName evidence="3">phospholipase D</fullName>
        <ecNumber evidence="3">3.1.4.4</ecNumber>
    </recommendedName>
</protein>
<evidence type="ECO:0000256" key="6">
    <source>
        <dbReference type="ARBA" id="ARBA00023098"/>
    </source>
</evidence>
<dbReference type="InterPro" id="IPR001736">
    <property type="entry name" value="PLipase_D/transphosphatidylase"/>
</dbReference>
<evidence type="ECO:0000256" key="1">
    <source>
        <dbReference type="ARBA" id="ARBA00000798"/>
    </source>
</evidence>
<name>A0A1C6VX89_9ACTN</name>
<reference evidence="9" key="1">
    <citation type="submission" date="2016-06" db="EMBL/GenBank/DDBJ databases">
        <authorList>
            <person name="Varghese N."/>
            <person name="Submissions Spin"/>
        </authorList>
    </citation>
    <scope>NUCLEOTIDE SEQUENCE [LARGE SCALE GENOMIC DNA]</scope>
    <source>
        <strain evidence="9">DSM 43903</strain>
    </source>
</reference>
<evidence type="ECO:0000256" key="5">
    <source>
        <dbReference type="ARBA" id="ARBA00022963"/>
    </source>
</evidence>
<dbReference type="InterPro" id="IPR025202">
    <property type="entry name" value="PLD-like_dom"/>
</dbReference>
<keyword evidence="9" id="KW-1185">Reference proteome</keyword>
<dbReference type="EC" id="3.1.4.4" evidence="3"/>
<sequence length="436" mass="48290">MEMYRLFRRPVARLALVLVLAAGVLGAPAASAGPARAAEPDPTMNDAVFSRPTGTAAQQNAIFIQLARIIDRVPAGGEIQMSWFGFSVTDVTDSETTPDLPKRLLDAHRRGVRVKIILDHEQVGQRPYQRLLPVLGGNDTAGSYIVHCADKFPAADRGCIGTRRIDYTNSSVTAYNHNKFLIASSIVRNDGSTVPNVVFQGSANLGWWDANEAYNNALTFSDATTYQAYRQYFGDLRSYRYSSTGNNDYYWGTPTGTTYRAYFFPRRERSGQPVGDPATDTIVSVLNSVASCSYDDNGTRRQTDVRVNMFSFNRPEVAKRLTALRNAGCWVDVVYSEANANVLSELGGNIQLTRCDYNVGPGRDIRTHNKYMLIDGAYDDDIVPRVFTGSHNYNVSALRQADEAMLRVMGRGVHDDYLADFWHVRDACRANGGAVR</sequence>
<keyword evidence="6" id="KW-0443">Lipid metabolism</keyword>
<gene>
    <name evidence="8" type="ORF">GA0070606_5558</name>
</gene>
<organism evidence="8 9">
    <name type="scientific">Micromonospora citrea</name>
    <dbReference type="NCBI Taxonomy" id="47855"/>
    <lineage>
        <taxon>Bacteria</taxon>
        <taxon>Bacillati</taxon>
        <taxon>Actinomycetota</taxon>
        <taxon>Actinomycetes</taxon>
        <taxon>Micromonosporales</taxon>
        <taxon>Micromonosporaceae</taxon>
        <taxon>Micromonospora</taxon>
    </lineage>
</organism>
<keyword evidence="4" id="KW-0378">Hydrolase</keyword>
<evidence type="ECO:0000256" key="3">
    <source>
        <dbReference type="ARBA" id="ARBA00012027"/>
    </source>
</evidence>
<dbReference type="Proteomes" id="UP000199001">
    <property type="component" value="Unassembled WGS sequence"/>
</dbReference>
<comment type="similarity">
    <text evidence="2">Belongs to the phospholipase D family.</text>
</comment>